<evidence type="ECO:0000313" key="1">
    <source>
        <dbReference type="EMBL" id="EME80731.1"/>
    </source>
</evidence>
<dbReference type="VEuPathDB" id="FungiDB:MYCFIDRAFT_79931"/>
<dbReference type="KEGG" id="pfj:MYCFIDRAFT_79931"/>
<protein>
    <submittedName>
        <fullName evidence="1">Uncharacterized protein</fullName>
    </submittedName>
</protein>
<gene>
    <name evidence="1" type="ORF">MYCFIDRAFT_79931</name>
</gene>
<accession>M3A7Z9</accession>
<dbReference type="EMBL" id="KB446560">
    <property type="protein sequence ID" value="EME80731.1"/>
    <property type="molecule type" value="Genomic_DNA"/>
</dbReference>
<proteinExistence type="predicted"/>
<dbReference type="AlphaFoldDB" id="M3A7Z9"/>
<dbReference type="HOGENOM" id="CLU_1086350_0_0_1"/>
<name>M3A7Z9_PSEFD</name>
<organism evidence="1 2">
    <name type="scientific">Pseudocercospora fijiensis (strain CIRAD86)</name>
    <name type="common">Black leaf streak disease fungus</name>
    <name type="synonym">Mycosphaerella fijiensis</name>
    <dbReference type="NCBI Taxonomy" id="383855"/>
    <lineage>
        <taxon>Eukaryota</taxon>
        <taxon>Fungi</taxon>
        <taxon>Dikarya</taxon>
        <taxon>Ascomycota</taxon>
        <taxon>Pezizomycotina</taxon>
        <taxon>Dothideomycetes</taxon>
        <taxon>Dothideomycetidae</taxon>
        <taxon>Mycosphaerellales</taxon>
        <taxon>Mycosphaerellaceae</taxon>
        <taxon>Pseudocercospora</taxon>
    </lineage>
</organism>
<dbReference type="RefSeq" id="XP_007928103.1">
    <property type="nucleotide sequence ID" value="XM_007929912.1"/>
</dbReference>
<dbReference type="OrthoDB" id="3647426at2759"/>
<dbReference type="Proteomes" id="UP000016932">
    <property type="component" value="Unassembled WGS sequence"/>
</dbReference>
<sequence length="256" mass="28446">MLENGHCLPPLPQNQYCFNHCTLKTVPTTFTMTIEELTTAQSERVSVPTMRLGSVGQDTHFIPREGRDETHHLQKSILALAHEVYINTVSPNATRESLLSAFSLRAFRIPSHGHPYHRIVLATREPGHMVVSGAPHAEIDGAHRLLYDAVMAWRDHAKRRFGGGGGAAEWLDVAFEGMVEWDGEFAMGTYELMRGDLGDRRFGVTLALARDGHRDGFRSPGEFQGYMFALMRWESGRGGRGVGGCGRGRGTGEVRW</sequence>
<reference evidence="1 2" key="1">
    <citation type="journal article" date="2012" name="PLoS Pathog.">
        <title>Diverse lifestyles and strategies of plant pathogenesis encoded in the genomes of eighteen Dothideomycetes fungi.</title>
        <authorList>
            <person name="Ohm R.A."/>
            <person name="Feau N."/>
            <person name="Henrissat B."/>
            <person name="Schoch C.L."/>
            <person name="Horwitz B.A."/>
            <person name="Barry K.W."/>
            <person name="Condon B.J."/>
            <person name="Copeland A.C."/>
            <person name="Dhillon B."/>
            <person name="Glaser F."/>
            <person name="Hesse C.N."/>
            <person name="Kosti I."/>
            <person name="LaButti K."/>
            <person name="Lindquist E.A."/>
            <person name="Lucas S."/>
            <person name="Salamov A.A."/>
            <person name="Bradshaw R.E."/>
            <person name="Ciuffetti L."/>
            <person name="Hamelin R.C."/>
            <person name="Kema G.H.J."/>
            <person name="Lawrence C."/>
            <person name="Scott J.A."/>
            <person name="Spatafora J.W."/>
            <person name="Turgeon B.G."/>
            <person name="de Wit P.J.G.M."/>
            <person name="Zhong S."/>
            <person name="Goodwin S.B."/>
            <person name="Grigoriev I.V."/>
        </authorList>
    </citation>
    <scope>NUCLEOTIDE SEQUENCE [LARGE SCALE GENOMIC DNA]</scope>
    <source>
        <strain evidence="1 2">CIRAD86</strain>
    </source>
</reference>
<evidence type="ECO:0000313" key="2">
    <source>
        <dbReference type="Proteomes" id="UP000016932"/>
    </source>
</evidence>
<dbReference type="GeneID" id="19341646"/>
<keyword evidence="2" id="KW-1185">Reference proteome</keyword>